<dbReference type="Proteomes" id="UP000176377">
    <property type="component" value="Unassembled WGS sequence"/>
</dbReference>
<name>A0A1F6DH03_9BACT</name>
<evidence type="ECO:0000313" key="2">
    <source>
        <dbReference type="EMBL" id="OGG60656.1"/>
    </source>
</evidence>
<accession>A0A1F6DH03</accession>
<evidence type="ECO:0000259" key="1">
    <source>
        <dbReference type="Pfam" id="PF13473"/>
    </source>
</evidence>
<protein>
    <recommendedName>
        <fullName evidence="1">EfeO-type cupredoxin-like domain-containing protein</fullName>
    </recommendedName>
</protein>
<dbReference type="InterPro" id="IPR028096">
    <property type="entry name" value="EfeO_Cupredoxin"/>
</dbReference>
<organism evidence="2 3">
    <name type="scientific">Candidatus Kaiserbacteria bacterium RIFCSPHIGHO2_01_FULL_56_24</name>
    <dbReference type="NCBI Taxonomy" id="1798487"/>
    <lineage>
        <taxon>Bacteria</taxon>
        <taxon>Candidatus Kaiseribacteriota</taxon>
    </lineage>
</organism>
<dbReference type="EMBL" id="MFLA01000004">
    <property type="protein sequence ID" value="OGG60656.1"/>
    <property type="molecule type" value="Genomic_DNA"/>
</dbReference>
<feature type="domain" description="EfeO-type cupredoxin-like" evidence="1">
    <location>
        <begin position="31"/>
        <end position="109"/>
    </location>
</feature>
<dbReference type="AlphaFoldDB" id="A0A1F6DH03"/>
<dbReference type="Gene3D" id="2.60.40.420">
    <property type="entry name" value="Cupredoxins - blue copper proteins"/>
    <property type="match status" value="1"/>
</dbReference>
<dbReference type="Pfam" id="PF13473">
    <property type="entry name" value="Cupredoxin_1"/>
    <property type="match status" value="1"/>
</dbReference>
<sequence length="124" mass="13280">MNRGIVIIVVALLAGGVGYHFLKPSAVAVSRGGTDSHDLNIEHRKMDPALVRVAQGTNTTFIINTDEASELHVEGYEVMQSIAPGRAAELRFTADKAGTYLMHVHPASDPDAEISVGTLEVRSQ</sequence>
<dbReference type="SUPFAM" id="SSF49503">
    <property type="entry name" value="Cupredoxins"/>
    <property type="match status" value="1"/>
</dbReference>
<evidence type="ECO:0000313" key="3">
    <source>
        <dbReference type="Proteomes" id="UP000176377"/>
    </source>
</evidence>
<dbReference type="InterPro" id="IPR008972">
    <property type="entry name" value="Cupredoxin"/>
</dbReference>
<proteinExistence type="predicted"/>
<gene>
    <name evidence="2" type="ORF">A2765_03715</name>
</gene>
<reference evidence="2 3" key="1">
    <citation type="journal article" date="2016" name="Nat. Commun.">
        <title>Thousands of microbial genomes shed light on interconnected biogeochemical processes in an aquifer system.</title>
        <authorList>
            <person name="Anantharaman K."/>
            <person name="Brown C.T."/>
            <person name="Hug L.A."/>
            <person name="Sharon I."/>
            <person name="Castelle C.J."/>
            <person name="Probst A.J."/>
            <person name="Thomas B.C."/>
            <person name="Singh A."/>
            <person name="Wilkins M.J."/>
            <person name="Karaoz U."/>
            <person name="Brodie E.L."/>
            <person name="Williams K.H."/>
            <person name="Hubbard S.S."/>
            <person name="Banfield J.F."/>
        </authorList>
    </citation>
    <scope>NUCLEOTIDE SEQUENCE [LARGE SCALE GENOMIC DNA]</scope>
</reference>
<comment type="caution">
    <text evidence="2">The sequence shown here is derived from an EMBL/GenBank/DDBJ whole genome shotgun (WGS) entry which is preliminary data.</text>
</comment>